<proteinExistence type="predicted"/>
<feature type="region of interest" description="Disordered" evidence="1">
    <location>
        <begin position="1"/>
        <end position="51"/>
    </location>
</feature>
<name>A0A8H2W9N3_9AGAM</name>
<evidence type="ECO:0000313" key="3">
    <source>
        <dbReference type="Proteomes" id="UP000663846"/>
    </source>
</evidence>
<sequence length="78" mass="7901">MADNENQAPGGDPAQIGAPNAAPGDQVDPENIPANQGGLVDVPPNAMGGNPVPAQLQQVQQVIPQGLAKSLLGFPQLR</sequence>
<reference evidence="2" key="1">
    <citation type="submission" date="2021-01" db="EMBL/GenBank/DDBJ databases">
        <authorList>
            <person name="Kaushik A."/>
        </authorList>
    </citation>
    <scope>NUCLEOTIDE SEQUENCE</scope>
    <source>
        <strain evidence="2">AG1-1C</strain>
    </source>
</reference>
<evidence type="ECO:0000313" key="2">
    <source>
        <dbReference type="EMBL" id="CAE6351578.1"/>
    </source>
</evidence>
<evidence type="ECO:0000256" key="1">
    <source>
        <dbReference type="SAM" id="MobiDB-lite"/>
    </source>
</evidence>
<protein>
    <submittedName>
        <fullName evidence="2">Uncharacterized protein</fullName>
    </submittedName>
</protein>
<organism evidence="2 3">
    <name type="scientific">Rhizoctonia solani</name>
    <dbReference type="NCBI Taxonomy" id="456999"/>
    <lineage>
        <taxon>Eukaryota</taxon>
        <taxon>Fungi</taxon>
        <taxon>Dikarya</taxon>
        <taxon>Basidiomycota</taxon>
        <taxon>Agaricomycotina</taxon>
        <taxon>Agaricomycetes</taxon>
        <taxon>Cantharellales</taxon>
        <taxon>Ceratobasidiaceae</taxon>
        <taxon>Rhizoctonia</taxon>
    </lineage>
</organism>
<comment type="caution">
    <text evidence="2">The sequence shown here is derived from an EMBL/GenBank/DDBJ whole genome shotgun (WGS) entry which is preliminary data.</text>
</comment>
<accession>A0A8H2W9N3</accession>
<dbReference type="EMBL" id="CAJMWS010000056">
    <property type="protein sequence ID" value="CAE6351578.1"/>
    <property type="molecule type" value="Genomic_DNA"/>
</dbReference>
<dbReference type="AlphaFoldDB" id="A0A8H2W9N3"/>
<gene>
    <name evidence="2" type="ORF">RDB_LOCUS10941</name>
</gene>
<dbReference type="Proteomes" id="UP000663846">
    <property type="component" value="Unassembled WGS sequence"/>
</dbReference>